<keyword evidence="4" id="KW-1185">Reference proteome</keyword>
<dbReference type="PANTHER" id="PTHR11280:SF5">
    <property type="entry name" value="GLUCOSAMINE-6-PHOSPHATE ISOMERASE"/>
    <property type="match status" value="1"/>
</dbReference>
<proteinExistence type="predicted"/>
<dbReference type="InterPro" id="IPR018321">
    <property type="entry name" value="Glucosamine6P_isomerase_CS"/>
</dbReference>
<accession>A0A1I5Z1G9</accession>
<reference evidence="3 4" key="1">
    <citation type="submission" date="2016-10" db="EMBL/GenBank/DDBJ databases">
        <authorList>
            <person name="de Groot N.N."/>
        </authorList>
    </citation>
    <scope>NUCLEOTIDE SEQUENCE [LARGE SCALE GENOMIC DNA]</scope>
    <source>
        <strain evidence="4">E92,LMG 26720,CCM 7988</strain>
    </source>
</reference>
<dbReference type="AlphaFoldDB" id="A0A1I5Z1G9"/>
<evidence type="ECO:0000259" key="2">
    <source>
        <dbReference type="Pfam" id="PF01182"/>
    </source>
</evidence>
<evidence type="ECO:0000256" key="1">
    <source>
        <dbReference type="ARBA" id="ARBA00022801"/>
    </source>
</evidence>
<dbReference type="GO" id="GO:0019262">
    <property type="term" value="P:N-acetylneuraminate catabolic process"/>
    <property type="evidence" value="ECO:0007669"/>
    <property type="project" value="TreeGrafter"/>
</dbReference>
<dbReference type="GO" id="GO:0005975">
    <property type="term" value="P:carbohydrate metabolic process"/>
    <property type="evidence" value="ECO:0007669"/>
    <property type="project" value="InterPro"/>
</dbReference>
<organism evidence="3 4">
    <name type="scientific">Pseudarcicella hirudinis</name>
    <dbReference type="NCBI Taxonomy" id="1079859"/>
    <lineage>
        <taxon>Bacteria</taxon>
        <taxon>Pseudomonadati</taxon>
        <taxon>Bacteroidota</taxon>
        <taxon>Cytophagia</taxon>
        <taxon>Cytophagales</taxon>
        <taxon>Flectobacillaceae</taxon>
        <taxon>Pseudarcicella</taxon>
    </lineage>
</organism>
<evidence type="ECO:0000313" key="4">
    <source>
        <dbReference type="Proteomes" id="UP000199306"/>
    </source>
</evidence>
<dbReference type="RefSeq" id="WP_092019819.1">
    <property type="nucleotide sequence ID" value="NZ_FOXH01000023.1"/>
</dbReference>
<dbReference type="Proteomes" id="UP000199306">
    <property type="component" value="Unassembled WGS sequence"/>
</dbReference>
<name>A0A1I5Z1G9_9BACT</name>
<dbReference type="GO" id="GO:0005737">
    <property type="term" value="C:cytoplasm"/>
    <property type="evidence" value="ECO:0007669"/>
    <property type="project" value="TreeGrafter"/>
</dbReference>
<dbReference type="GO" id="GO:0042802">
    <property type="term" value="F:identical protein binding"/>
    <property type="evidence" value="ECO:0007669"/>
    <property type="project" value="TreeGrafter"/>
</dbReference>
<dbReference type="SUPFAM" id="SSF100950">
    <property type="entry name" value="NagB/RpiA/CoA transferase-like"/>
    <property type="match status" value="1"/>
</dbReference>
<dbReference type="OrthoDB" id="9791139at2"/>
<dbReference type="GO" id="GO:0006043">
    <property type="term" value="P:glucosamine catabolic process"/>
    <property type="evidence" value="ECO:0007669"/>
    <property type="project" value="TreeGrafter"/>
</dbReference>
<dbReference type="EMBL" id="FOXH01000023">
    <property type="protein sequence ID" value="SFQ50378.1"/>
    <property type="molecule type" value="Genomic_DNA"/>
</dbReference>
<keyword evidence="3" id="KW-0413">Isomerase</keyword>
<keyword evidence="1" id="KW-0378">Hydrolase</keyword>
<evidence type="ECO:0000313" key="3">
    <source>
        <dbReference type="EMBL" id="SFQ50378.1"/>
    </source>
</evidence>
<dbReference type="InterPro" id="IPR006148">
    <property type="entry name" value="Glc/Gal-6P_isomerase"/>
</dbReference>
<dbReference type="GO" id="GO:0006046">
    <property type="term" value="P:N-acetylglucosamine catabolic process"/>
    <property type="evidence" value="ECO:0007669"/>
    <property type="project" value="TreeGrafter"/>
</dbReference>
<dbReference type="InterPro" id="IPR037171">
    <property type="entry name" value="NagB/RpiA_transferase-like"/>
</dbReference>
<dbReference type="PROSITE" id="PS01161">
    <property type="entry name" value="GLC_GALNAC_ISOMERASE"/>
    <property type="match status" value="1"/>
</dbReference>
<protein>
    <submittedName>
        <fullName evidence="3">Galactosamine-6-phosphate isomerase</fullName>
    </submittedName>
</protein>
<feature type="domain" description="Glucosamine/galactosamine-6-phosphate isomerase" evidence="2">
    <location>
        <begin position="11"/>
        <end position="229"/>
    </location>
</feature>
<dbReference type="STRING" id="1079859.SAMN04515674_12356"/>
<dbReference type="GO" id="GO:0016853">
    <property type="term" value="F:isomerase activity"/>
    <property type="evidence" value="ECO:0007669"/>
    <property type="project" value="UniProtKB-KW"/>
</dbReference>
<dbReference type="Pfam" id="PF01182">
    <property type="entry name" value="Glucosamine_iso"/>
    <property type="match status" value="1"/>
</dbReference>
<dbReference type="PANTHER" id="PTHR11280">
    <property type="entry name" value="GLUCOSAMINE-6-PHOSPHATE ISOMERASE"/>
    <property type="match status" value="1"/>
</dbReference>
<dbReference type="Gene3D" id="3.40.50.1360">
    <property type="match status" value="1"/>
</dbReference>
<dbReference type="GO" id="GO:0004342">
    <property type="term" value="F:glucosamine-6-phosphate deaminase activity"/>
    <property type="evidence" value="ECO:0007669"/>
    <property type="project" value="InterPro"/>
</dbReference>
<dbReference type="InterPro" id="IPR004547">
    <property type="entry name" value="Glucosamine6P_isomerase"/>
</dbReference>
<sequence length="242" mass="26519">MEVLVFKDYEALSAAAANQMLDLIRSDPYAVLCLASGSSPLRAYQCFADAVQKEQLDCSKCTIIALDEWLGVSPEDSGSCHYFLSENLLNPLNIPTRNVHLFDGLTTDPEAECEKINRFITQIGGIDLMIVGVGMNGHIGFNEPGTPTDNYAHVIDLDEITRTVGQKYFDKPTLLQKGITMGLRNLLEAKKAILMANGSKKAEIIQKTVEGKVSTELPSSIMQNHTNALIMIDEEAAGKLNR</sequence>
<dbReference type="CDD" id="cd01399">
    <property type="entry name" value="GlcN6P_deaminase"/>
    <property type="match status" value="1"/>
</dbReference>
<gene>
    <name evidence="3" type="ORF">SAMN04515674_12356</name>
</gene>